<dbReference type="AlphaFoldDB" id="A0AAN9GHI5"/>
<gene>
    <name evidence="2" type="ORF">V1264_015903</name>
</gene>
<name>A0AAN9GHI5_9CAEN</name>
<protein>
    <recommendedName>
        <fullName evidence="1">ATPase AAA-type core domain-containing protein</fullName>
    </recommendedName>
</protein>
<dbReference type="GO" id="GO:0003697">
    <property type="term" value="F:single-stranded DNA binding"/>
    <property type="evidence" value="ECO:0007669"/>
    <property type="project" value="TreeGrafter"/>
</dbReference>
<organism evidence="2 3">
    <name type="scientific">Littorina saxatilis</name>
    <dbReference type="NCBI Taxonomy" id="31220"/>
    <lineage>
        <taxon>Eukaryota</taxon>
        <taxon>Metazoa</taxon>
        <taxon>Spiralia</taxon>
        <taxon>Lophotrochozoa</taxon>
        <taxon>Mollusca</taxon>
        <taxon>Gastropoda</taxon>
        <taxon>Caenogastropoda</taxon>
        <taxon>Littorinimorpha</taxon>
        <taxon>Littorinoidea</taxon>
        <taxon>Littorinidae</taxon>
        <taxon>Littorina</taxon>
    </lineage>
</organism>
<evidence type="ECO:0000313" key="2">
    <source>
        <dbReference type="EMBL" id="KAK7108109.1"/>
    </source>
</evidence>
<dbReference type="InterPro" id="IPR003959">
    <property type="entry name" value="ATPase_AAA_core"/>
</dbReference>
<evidence type="ECO:0000313" key="3">
    <source>
        <dbReference type="Proteomes" id="UP001374579"/>
    </source>
</evidence>
<dbReference type="GO" id="GO:0016887">
    <property type="term" value="F:ATP hydrolysis activity"/>
    <property type="evidence" value="ECO:0007669"/>
    <property type="project" value="InterPro"/>
</dbReference>
<dbReference type="Proteomes" id="UP001374579">
    <property type="component" value="Unassembled WGS sequence"/>
</dbReference>
<keyword evidence="3" id="KW-1185">Reference proteome</keyword>
<accession>A0AAN9GHI5</accession>
<dbReference type="EMBL" id="JBAMIC010000004">
    <property type="protein sequence ID" value="KAK7108109.1"/>
    <property type="molecule type" value="Genomic_DNA"/>
</dbReference>
<dbReference type="Gene3D" id="3.40.50.300">
    <property type="entry name" value="P-loop containing nucleotide triphosphate hydrolases"/>
    <property type="match status" value="1"/>
</dbReference>
<dbReference type="Pfam" id="PF00004">
    <property type="entry name" value="AAA"/>
    <property type="match status" value="1"/>
</dbReference>
<dbReference type="GO" id="GO:0097196">
    <property type="term" value="C:Shu complex"/>
    <property type="evidence" value="ECO:0007669"/>
    <property type="project" value="TreeGrafter"/>
</dbReference>
<proteinExistence type="predicted"/>
<dbReference type="InterPro" id="IPR027417">
    <property type="entry name" value="P-loop_NTPase"/>
</dbReference>
<dbReference type="GO" id="GO:0000724">
    <property type="term" value="P:double-strand break repair via homologous recombination"/>
    <property type="evidence" value="ECO:0007669"/>
    <property type="project" value="TreeGrafter"/>
</dbReference>
<comment type="caution">
    <text evidence="2">The sequence shown here is derived from an EMBL/GenBank/DDBJ whole genome shotgun (WGS) entry which is preliminary data.</text>
</comment>
<reference evidence="2 3" key="1">
    <citation type="submission" date="2024-02" db="EMBL/GenBank/DDBJ databases">
        <title>Chromosome-scale genome assembly of the rough periwinkle Littorina saxatilis.</title>
        <authorList>
            <person name="De Jode A."/>
            <person name="Faria R."/>
            <person name="Formenti G."/>
            <person name="Sims Y."/>
            <person name="Smith T.P."/>
            <person name="Tracey A."/>
            <person name="Wood J.M.D."/>
            <person name="Zagrodzka Z.B."/>
            <person name="Johannesson K."/>
            <person name="Butlin R.K."/>
            <person name="Leder E.H."/>
        </authorList>
    </citation>
    <scope>NUCLEOTIDE SEQUENCE [LARGE SCALE GENOMIC DNA]</scope>
    <source>
        <strain evidence="2">Snail1</strain>
        <tissue evidence="2">Muscle</tissue>
    </source>
</reference>
<dbReference type="PANTHER" id="PTHR28653:SF1">
    <property type="entry name" value="ATPASE SWSAP1"/>
    <property type="match status" value="1"/>
</dbReference>
<sequence length="239" mass="26345">MSSLLHVFPLGAAWIQWDSGRAGRQTLLDSLAQDSRHTVLLGETRTGKTSLVFQIAVSMATDNKQVTFIRPKVLSHLPLPVHGMPTPEPTALQLVKFWYPDQTEEVVKWCGAIHTQAILPDVIIMDDFDVFAGQSKNAEHGAARLYASLIDAAAWVKEKSGDCRLILTGSQRIASLPSVSRQFHFNVVLLSGVNEEEEGACEVTSATSTYSITVRYTVGRQHIMLKSVDSRLLEKQDAT</sequence>
<dbReference type="SUPFAM" id="SSF52540">
    <property type="entry name" value="P-loop containing nucleoside triphosphate hydrolases"/>
    <property type="match status" value="1"/>
</dbReference>
<dbReference type="GO" id="GO:0005524">
    <property type="term" value="F:ATP binding"/>
    <property type="evidence" value="ECO:0007669"/>
    <property type="project" value="InterPro"/>
</dbReference>
<evidence type="ECO:0000259" key="1">
    <source>
        <dbReference type="Pfam" id="PF00004"/>
    </source>
</evidence>
<feature type="domain" description="ATPase AAA-type core" evidence="1">
    <location>
        <begin position="39"/>
        <end position="178"/>
    </location>
</feature>
<dbReference type="PANTHER" id="PTHR28653">
    <property type="match status" value="1"/>
</dbReference>